<proteinExistence type="predicted"/>
<reference evidence="2" key="1">
    <citation type="submission" date="2017-03" db="EMBL/GenBank/DDBJ databases">
        <title>Phytopthora megakarya and P. palmivora, two closely related causual agents of cacao black pod achieved similar genome size and gene model numbers by different mechanisms.</title>
        <authorList>
            <person name="Ali S."/>
            <person name="Shao J."/>
            <person name="Larry D.J."/>
            <person name="Kronmiller B."/>
            <person name="Shen D."/>
            <person name="Strem M.D."/>
            <person name="Melnick R.L."/>
            <person name="Guiltinan M.J."/>
            <person name="Tyler B.M."/>
            <person name="Meinhardt L.W."/>
            <person name="Bailey B.A."/>
        </authorList>
    </citation>
    <scope>NUCLEOTIDE SEQUENCE [LARGE SCALE GENOMIC DNA]</scope>
    <source>
        <strain evidence="2">zdho120</strain>
    </source>
</reference>
<name>A0A225WYJ2_9STRA</name>
<organism evidence="1 2">
    <name type="scientific">Phytophthora megakarya</name>
    <dbReference type="NCBI Taxonomy" id="4795"/>
    <lineage>
        <taxon>Eukaryota</taxon>
        <taxon>Sar</taxon>
        <taxon>Stramenopiles</taxon>
        <taxon>Oomycota</taxon>
        <taxon>Peronosporomycetes</taxon>
        <taxon>Peronosporales</taxon>
        <taxon>Peronosporaceae</taxon>
        <taxon>Phytophthora</taxon>
    </lineage>
</organism>
<evidence type="ECO:0000313" key="1">
    <source>
        <dbReference type="EMBL" id="OWZ21880.1"/>
    </source>
</evidence>
<protein>
    <submittedName>
        <fullName evidence="1">Uncharacterized protein</fullName>
    </submittedName>
</protein>
<accession>A0A225WYJ2</accession>
<gene>
    <name evidence="1" type="ORF">PHMEG_0003509</name>
</gene>
<evidence type="ECO:0000313" key="2">
    <source>
        <dbReference type="Proteomes" id="UP000198211"/>
    </source>
</evidence>
<comment type="caution">
    <text evidence="1">The sequence shown here is derived from an EMBL/GenBank/DDBJ whole genome shotgun (WGS) entry which is preliminary data.</text>
</comment>
<dbReference type="Proteomes" id="UP000198211">
    <property type="component" value="Unassembled WGS sequence"/>
</dbReference>
<sequence length="81" mass="9600">MLTDFLGDLPPPSVNAEKKLELFTKIRPYIQFTKLQVKNKAMMQKQQRKPAMTIELQWLLQRRNTKVGVEELKKTSKRKSR</sequence>
<dbReference type="AlphaFoldDB" id="A0A225WYJ2"/>
<dbReference type="EMBL" id="NBNE01000180">
    <property type="protein sequence ID" value="OWZ21880.1"/>
    <property type="molecule type" value="Genomic_DNA"/>
</dbReference>
<keyword evidence="2" id="KW-1185">Reference proteome</keyword>